<dbReference type="GO" id="GO:0016787">
    <property type="term" value="F:hydrolase activity"/>
    <property type="evidence" value="ECO:0007669"/>
    <property type="project" value="UniProtKB-KW"/>
</dbReference>
<dbReference type="GO" id="GO:0046872">
    <property type="term" value="F:metal ion binding"/>
    <property type="evidence" value="ECO:0007669"/>
    <property type="project" value="UniProtKB-KW"/>
</dbReference>
<keyword evidence="2" id="KW-0479">Metal-binding</keyword>
<dbReference type="InterPro" id="IPR001279">
    <property type="entry name" value="Metallo-B-lactamas"/>
</dbReference>
<dbReference type="CDD" id="cd06262">
    <property type="entry name" value="metallo-hydrolase-like_MBL-fold"/>
    <property type="match status" value="1"/>
</dbReference>
<protein>
    <submittedName>
        <fullName evidence="6">Beta-lactamase protein</fullName>
    </submittedName>
</protein>
<keyword evidence="3" id="KW-0378">Hydrolase</keyword>
<dbReference type="PANTHER" id="PTHR46233">
    <property type="entry name" value="HYDROXYACYLGLUTATHIONE HYDROLASE GLOC"/>
    <property type="match status" value="1"/>
</dbReference>
<gene>
    <name evidence="6" type="ORF">LPTSP4_03420</name>
</gene>
<accession>A0A2P2DW29</accession>
<dbReference type="SUPFAM" id="SSF56281">
    <property type="entry name" value="Metallo-hydrolase/oxidoreductase"/>
    <property type="match status" value="1"/>
</dbReference>
<keyword evidence="4" id="KW-0862">Zinc</keyword>
<dbReference type="InterPro" id="IPR051453">
    <property type="entry name" value="MBL_Glyoxalase_II"/>
</dbReference>
<sequence length="234" mass="26571">MEKQKIEIFTFEKYTLAKIITGVFKENCYIVVDRESSDAIIFDPGEDDDLIFSQVQELDCNVKCILLTHGHFDHVGKVASLIRKYNVGAFVHKNDQRLMRQAPLYAIRYINKVVEAPLPFGVFENETSLTFGSITVNIFRTPGHTSGGVSFQIDRIVITGDTLFKEHIGPTNYPESNLNDLLESVDSLLSNLDENATIYPGHGREWSVKNAKVWWNAKSVNKPQYQIMNDPTLK</sequence>
<evidence type="ECO:0000256" key="4">
    <source>
        <dbReference type="ARBA" id="ARBA00022833"/>
    </source>
</evidence>
<proteinExistence type="predicted"/>
<feature type="domain" description="Metallo-beta-lactamase" evidence="5">
    <location>
        <begin position="25"/>
        <end position="202"/>
    </location>
</feature>
<evidence type="ECO:0000313" key="6">
    <source>
        <dbReference type="EMBL" id="GBF48842.1"/>
    </source>
</evidence>
<organism evidence="6 7">
    <name type="scientific">Leptospira ryugenii</name>
    <dbReference type="NCBI Taxonomy" id="1917863"/>
    <lineage>
        <taxon>Bacteria</taxon>
        <taxon>Pseudomonadati</taxon>
        <taxon>Spirochaetota</taxon>
        <taxon>Spirochaetia</taxon>
        <taxon>Leptospirales</taxon>
        <taxon>Leptospiraceae</taxon>
        <taxon>Leptospira</taxon>
    </lineage>
</organism>
<dbReference type="AlphaFoldDB" id="A0A2P2DW29"/>
<evidence type="ECO:0000259" key="5">
    <source>
        <dbReference type="SMART" id="SM00849"/>
    </source>
</evidence>
<dbReference type="RefSeq" id="WP_167836880.1">
    <property type="nucleotide sequence ID" value="NZ_BFBB01000002.1"/>
</dbReference>
<evidence type="ECO:0000256" key="2">
    <source>
        <dbReference type="ARBA" id="ARBA00022723"/>
    </source>
</evidence>
<dbReference type="SMART" id="SM00849">
    <property type="entry name" value="Lactamase_B"/>
    <property type="match status" value="1"/>
</dbReference>
<evidence type="ECO:0000313" key="7">
    <source>
        <dbReference type="Proteomes" id="UP000245133"/>
    </source>
</evidence>
<reference evidence="6 7" key="1">
    <citation type="submission" date="2018-02" db="EMBL/GenBank/DDBJ databases">
        <title>Novel Leptospira species isolated from soil and water in Japan.</title>
        <authorList>
            <person name="Nakao R."/>
            <person name="Masuzawa T."/>
        </authorList>
    </citation>
    <scope>NUCLEOTIDE SEQUENCE [LARGE SCALE GENOMIC DNA]</scope>
    <source>
        <strain evidence="6 7">YH101</strain>
    </source>
</reference>
<evidence type="ECO:0000256" key="1">
    <source>
        <dbReference type="ARBA" id="ARBA00001947"/>
    </source>
</evidence>
<keyword evidence="7" id="KW-1185">Reference proteome</keyword>
<dbReference type="EMBL" id="BFBB01000002">
    <property type="protein sequence ID" value="GBF48842.1"/>
    <property type="molecule type" value="Genomic_DNA"/>
</dbReference>
<dbReference type="PANTHER" id="PTHR46233:SF3">
    <property type="entry name" value="HYDROXYACYLGLUTATHIONE HYDROLASE GLOC"/>
    <property type="match status" value="1"/>
</dbReference>
<comment type="cofactor">
    <cofactor evidence="1">
        <name>Zn(2+)</name>
        <dbReference type="ChEBI" id="CHEBI:29105"/>
    </cofactor>
</comment>
<comment type="caution">
    <text evidence="6">The sequence shown here is derived from an EMBL/GenBank/DDBJ whole genome shotgun (WGS) entry which is preliminary data.</text>
</comment>
<dbReference type="Pfam" id="PF00753">
    <property type="entry name" value="Lactamase_B"/>
    <property type="match status" value="1"/>
</dbReference>
<dbReference type="InterPro" id="IPR036866">
    <property type="entry name" value="RibonucZ/Hydroxyglut_hydro"/>
</dbReference>
<name>A0A2P2DW29_9LEPT</name>
<dbReference type="Proteomes" id="UP000245133">
    <property type="component" value="Unassembled WGS sequence"/>
</dbReference>
<dbReference type="Gene3D" id="3.60.15.10">
    <property type="entry name" value="Ribonuclease Z/Hydroxyacylglutathione hydrolase-like"/>
    <property type="match status" value="1"/>
</dbReference>
<evidence type="ECO:0000256" key="3">
    <source>
        <dbReference type="ARBA" id="ARBA00022801"/>
    </source>
</evidence>